<accession>A0A560DPU9</accession>
<reference evidence="2 3" key="1">
    <citation type="submission" date="2019-06" db="EMBL/GenBank/DDBJ databases">
        <title>Genomic Encyclopedia of Type Strains, Phase IV (KMG-V): Genome sequencing to study the core and pangenomes of soil and plant-associated prokaryotes.</title>
        <authorList>
            <person name="Whitman W."/>
        </authorList>
    </citation>
    <scope>NUCLEOTIDE SEQUENCE [LARGE SCALE GENOMIC DNA]</scope>
    <source>
        <strain evidence="2 3">BR 510</strain>
    </source>
</reference>
<dbReference type="AlphaFoldDB" id="A0A560DPU9"/>
<protein>
    <recommendedName>
        <fullName evidence="4">Secreted protein</fullName>
    </recommendedName>
</protein>
<dbReference type="Proteomes" id="UP000319949">
    <property type="component" value="Unassembled WGS sequence"/>
</dbReference>
<feature type="signal peptide" evidence="1">
    <location>
        <begin position="1"/>
        <end position="23"/>
    </location>
</feature>
<keyword evidence="3" id="KW-1185">Reference proteome</keyword>
<comment type="caution">
    <text evidence="2">The sequence shown here is derived from an EMBL/GenBank/DDBJ whole genome shotgun (WGS) entry which is preliminary data.</text>
</comment>
<feature type="chain" id="PRO_5022064376" description="Secreted protein" evidence="1">
    <location>
        <begin position="24"/>
        <end position="84"/>
    </location>
</feature>
<evidence type="ECO:0000313" key="3">
    <source>
        <dbReference type="Proteomes" id="UP000319949"/>
    </source>
</evidence>
<name>A0A560DPU9_9BRAD</name>
<keyword evidence="1" id="KW-0732">Signal</keyword>
<dbReference type="EMBL" id="VITK01000004">
    <property type="protein sequence ID" value="TWA99125.1"/>
    <property type="molecule type" value="Genomic_DNA"/>
</dbReference>
<evidence type="ECO:0008006" key="4">
    <source>
        <dbReference type="Google" id="ProtNLM"/>
    </source>
</evidence>
<evidence type="ECO:0000256" key="1">
    <source>
        <dbReference type="SAM" id="SignalP"/>
    </source>
</evidence>
<evidence type="ECO:0000313" key="2">
    <source>
        <dbReference type="EMBL" id="TWA99125.1"/>
    </source>
</evidence>
<gene>
    <name evidence="2" type="ORF">FBZ96_10493</name>
</gene>
<sequence>MPKLLAATAVSLTVMFVSSAAYSGPYPFGDEPYRLGFGPEPQIDAGCWKWNWQQYQWNNYCPVYVQPKAYLHPRSQGAVLRTKG</sequence>
<proteinExistence type="predicted"/>
<organism evidence="2 3">
    <name type="scientific">Bradyrhizobium stylosanthis</name>
    <dbReference type="NCBI Taxonomy" id="1803665"/>
    <lineage>
        <taxon>Bacteria</taxon>
        <taxon>Pseudomonadati</taxon>
        <taxon>Pseudomonadota</taxon>
        <taxon>Alphaproteobacteria</taxon>
        <taxon>Hyphomicrobiales</taxon>
        <taxon>Nitrobacteraceae</taxon>
        <taxon>Bradyrhizobium</taxon>
    </lineage>
</organism>